<feature type="repeat" description="WD" evidence="8">
    <location>
        <begin position="524"/>
        <end position="565"/>
    </location>
</feature>
<dbReference type="FunFam" id="2.130.10.10:FF:000097">
    <property type="entry name" value="WD repeat domain 1"/>
    <property type="match status" value="1"/>
</dbReference>
<keyword evidence="10" id="KW-1185">Reference proteome</keyword>
<comment type="caution">
    <text evidence="9">The sequence shown here is derived from an EMBL/GenBank/DDBJ whole genome shotgun (WGS) entry which is preliminary data.</text>
</comment>
<dbReference type="PROSITE" id="PS50294">
    <property type="entry name" value="WD_REPEATS_REGION"/>
    <property type="match status" value="4"/>
</dbReference>
<dbReference type="Pfam" id="PF00400">
    <property type="entry name" value="WD40"/>
    <property type="match status" value="8"/>
</dbReference>
<comment type="subcellular location">
    <subcellularLocation>
        <location evidence="1">Cytoplasm</location>
    </subcellularLocation>
</comment>
<dbReference type="EMBL" id="CALNXJ010000053">
    <property type="protein sequence ID" value="CAH3153543.1"/>
    <property type="molecule type" value="Genomic_DNA"/>
</dbReference>
<keyword evidence="2" id="KW-0963">Cytoplasm</keyword>
<keyword evidence="5" id="KW-0009">Actin-binding</keyword>
<dbReference type="SUPFAM" id="SSF50978">
    <property type="entry name" value="WD40 repeat-like"/>
    <property type="match status" value="2"/>
</dbReference>
<comment type="similarity">
    <text evidence="6">Belongs to the WD repeat AIP1 family.</text>
</comment>
<dbReference type="GO" id="GO:0030042">
    <property type="term" value="P:actin filament depolymerization"/>
    <property type="evidence" value="ECO:0007669"/>
    <property type="project" value="TreeGrafter"/>
</dbReference>
<evidence type="ECO:0000256" key="5">
    <source>
        <dbReference type="ARBA" id="ARBA00023203"/>
    </source>
</evidence>
<feature type="repeat" description="WD" evidence="8">
    <location>
        <begin position="230"/>
        <end position="271"/>
    </location>
</feature>
<dbReference type="PROSITE" id="PS50082">
    <property type="entry name" value="WD_REPEATS_2"/>
    <property type="match status" value="5"/>
</dbReference>
<evidence type="ECO:0000256" key="4">
    <source>
        <dbReference type="ARBA" id="ARBA00022737"/>
    </source>
</evidence>
<gene>
    <name evidence="9" type="ORF">PMEA_00027169</name>
</gene>
<dbReference type="FunFam" id="2.130.10.10:FF:000167">
    <property type="entry name" value="Actin-interacting protein 1"/>
    <property type="match status" value="1"/>
</dbReference>
<feature type="repeat" description="WD" evidence="8">
    <location>
        <begin position="316"/>
        <end position="357"/>
    </location>
</feature>
<dbReference type="InterPro" id="IPR019775">
    <property type="entry name" value="WD40_repeat_CS"/>
</dbReference>
<dbReference type="PANTHER" id="PTHR19856:SF0">
    <property type="entry name" value="WD REPEAT-CONTAINING PROTEIN 1"/>
    <property type="match status" value="1"/>
</dbReference>
<evidence type="ECO:0000313" key="10">
    <source>
        <dbReference type="Proteomes" id="UP001159428"/>
    </source>
</evidence>
<dbReference type="GO" id="GO:0040011">
    <property type="term" value="P:locomotion"/>
    <property type="evidence" value="ECO:0007669"/>
    <property type="project" value="TreeGrafter"/>
</dbReference>
<dbReference type="GO" id="GO:0051015">
    <property type="term" value="F:actin filament binding"/>
    <property type="evidence" value="ECO:0007669"/>
    <property type="project" value="TreeGrafter"/>
</dbReference>
<name>A0AAU9XQI3_9CNID</name>
<dbReference type="GO" id="GO:0030833">
    <property type="term" value="P:regulation of actin filament polymerization"/>
    <property type="evidence" value="ECO:0007669"/>
    <property type="project" value="UniProtKB-ARBA"/>
</dbReference>
<evidence type="ECO:0000313" key="9">
    <source>
        <dbReference type="EMBL" id="CAH3153543.1"/>
    </source>
</evidence>
<dbReference type="InterPro" id="IPR001680">
    <property type="entry name" value="WD40_rpt"/>
</dbReference>
<organism evidence="9 10">
    <name type="scientific">Pocillopora meandrina</name>
    <dbReference type="NCBI Taxonomy" id="46732"/>
    <lineage>
        <taxon>Eukaryota</taxon>
        <taxon>Metazoa</taxon>
        <taxon>Cnidaria</taxon>
        <taxon>Anthozoa</taxon>
        <taxon>Hexacorallia</taxon>
        <taxon>Scleractinia</taxon>
        <taxon>Astrocoeniina</taxon>
        <taxon>Pocilloporidae</taxon>
        <taxon>Pocillopora</taxon>
    </lineage>
</organism>
<dbReference type="InterPro" id="IPR015943">
    <property type="entry name" value="WD40/YVTN_repeat-like_dom_sf"/>
</dbReference>
<keyword evidence="3 8" id="KW-0853">WD repeat</keyword>
<evidence type="ECO:0000256" key="2">
    <source>
        <dbReference type="ARBA" id="ARBA00022490"/>
    </source>
</evidence>
<dbReference type="SMART" id="SM00320">
    <property type="entry name" value="WD40"/>
    <property type="match status" value="11"/>
</dbReference>
<dbReference type="CDD" id="cd00200">
    <property type="entry name" value="WD40"/>
    <property type="match status" value="2"/>
</dbReference>
<sequence>MSFEKGRIFSTLPKTVRGAPTVLKGDPKGKNFLYTNGTSVIIRDIENPDIADIYTQHAKDTTVAAYAPSGFYIASGDVSGKLRIWDTTQAEHVLKYEYQSLSGAIKDIAWSEDSKRIVVVGAGREKFANVFLWDSGSSVGQITGHSKDINAVDYKPTRPFRICTASEDSDVGFFEGPPFKYHHANKSHTNFVNCVKYSPNGEHFVSGGADGMIFLYNGKSGEEICALGGGKAHKGGVYGVSWSPDSNFVLSASADKTAKIWDIAANTASVEFTFGTDLDHQQLGCLWQGDYLLTVALTGNINYLDKNNPSSPSRIIKGHNKNILSVASSEDGSTLYTGSFDSRICQWDVKSGNAETFKGKGHTNQISDMVLCADKLATCSMDDTVRFTSLKTLEYGSESTGMQSQPNGLDCGKDGLTVVACLKEIVVLRDGNVVHSHPVDYEPQCVAIHPGQTEVAVGGKTNEIHIYTLDKNTLVTKTSCSRSSAVNVVSDLVYSPDGAYLAVGDDNRRVSVFDSADYKLKFELTGPQARVTCVAWAPDSRHLACGGLDTNLFIYDLEKTNAKIEIKRAHPQGIISRVTWLDNNTLASVGFDCCIRFWNITY</sequence>
<evidence type="ECO:0000256" key="1">
    <source>
        <dbReference type="ARBA" id="ARBA00004496"/>
    </source>
</evidence>
<reference evidence="9 10" key="1">
    <citation type="submission" date="2022-05" db="EMBL/GenBank/DDBJ databases">
        <authorList>
            <consortium name="Genoscope - CEA"/>
            <person name="William W."/>
        </authorList>
    </citation>
    <scope>NUCLEOTIDE SEQUENCE [LARGE SCALE GENOMIC DNA]</scope>
</reference>
<protein>
    <recommendedName>
        <fullName evidence="7">Actin-interacting protein 1</fullName>
    </recommendedName>
</protein>
<accession>A0AAU9XQI3</accession>
<evidence type="ECO:0000256" key="8">
    <source>
        <dbReference type="PROSITE-ProRule" id="PRU00221"/>
    </source>
</evidence>
<dbReference type="PANTHER" id="PTHR19856">
    <property type="entry name" value="WD-REPEATCONTAINING PROTEIN WDR1"/>
    <property type="match status" value="1"/>
</dbReference>
<keyword evidence="4" id="KW-0677">Repeat</keyword>
<dbReference type="InterPro" id="IPR036322">
    <property type="entry name" value="WD40_repeat_dom_sf"/>
</dbReference>
<dbReference type="GO" id="GO:0030864">
    <property type="term" value="C:cortical actin cytoskeleton"/>
    <property type="evidence" value="ECO:0007669"/>
    <property type="project" value="TreeGrafter"/>
</dbReference>
<dbReference type="AlphaFoldDB" id="A0AAU9XQI3"/>
<proteinExistence type="inferred from homology"/>
<dbReference type="Proteomes" id="UP001159428">
    <property type="component" value="Unassembled WGS sequence"/>
</dbReference>
<feature type="repeat" description="WD" evidence="8">
    <location>
        <begin position="54"/>
        <end position="95"/>
    </location>
</feature>
<dbReference type="PROSITE" id="PS00678">
    <property type="entry name" value="WD_REPEATS_1"/>
    <property type="match status" value="2"/>
</dbReference>
<evidence type="ECO:0000256" key="6">
    <source>
        <dbReference type="ARBA" id="ARBA00038366"/>
    </source>
</evidence>
<evidence type="ECO:0000256" key="3">
    <source>
        <dbReference type="ARBA" id="ARBA00022574"/>
    </source>
</evidence>
<evidence type="ECO:0000256" key="7">
    <source>
        <dbReference type="ARBA" id="ARBA00067845"/>
    </source>
</evidence>
<dbReference type="Gene3D" id="2.130.10.10">
    <property type="entry name" value="YVTN repeat-like/Quinoprotein amine dehydrogenase"/>
    <property type="match status" value="2"/>
</dbReference>
<feature type="repeat" description="WD" evidence="8">
    <location>
        <begin position="185"/>
        <end position="226"/>
    </location>
</feature>
<dbReference type="GO" id="GO:0030834">
    <property type="term" value="P:regulation of actin filament depolymerization"/>
    <property type="evidence" value="ECO:0007669"/>
    <property type="project" value="UniProtKB-ARBA"/>
</dbReference>